<protein>
    <recommendedName>
        <fullName evidence="3">phospholipase D</fullName>
        <ecNumber evidence="3">3.1.4.4</ecNumber>
    </recommendedName>
</protein>
<evidence type="ECO:0000256" key="1">
    <source>
        <dbReference type="ARBA" id="ARBA00000798"/>
    </source>
</evidence>
<feature type="domain" description="PLD phosphodiesterase" evidence="8">
    <location>
        <begin position="418"/>
        <end position="452"/>
    </location>
</feature>
<evidence type="ECO:0000256" key="5">
    <source>
        <dbReference type="ARBA" id="ARBA00022963"/>
    </source>
</evidence>
<dbReference type="EC" id="3.1.4.4" evidence="3"/>
<dbReference type="GO" id="GO:0006793">
    <property type="term" value="P:phosphorus metabolic process"/>
    <property type="evidence" value="ECO:0007669"/>
    <property type="project" value="UniProtKB-ARBA"/>
</dbReference>
<feature type="domain" description="PLD phosphodiesterase" evidence="8">
    <location>
        <begin position="598"/>
        <end position="631"/>
    </location>
</feature>
<dbReference type="AlphaFoldDB" id="A0A2M9BS15"/>
<accession>A0A2M9BS15</accession>
<evidence type="ECO:0000313" key="9">
    <source>
        <dbReference type="EMBL" id="PJJ60749.1"/>
    </source>
</evidence>
<dbReference type="PANTHER" id="PTHR43856:SF1">
    <property type="entry name" value="MITOCHONDRIAL CARDIOLIPIN HYDROLASE"/>
    <property type="match status" value="1"/>
</dbReference>
<dbReference type="NCBIfam" id="TIGR04183">
    <property type="entry name" value="Por_Secre_tail"/>
    <property type="match status" value="1"/>
</dbReference>
<keyword evidence="7" id="KW-0732">Signal</keyword>
<feature type="chain" id="PRO_5014863968" description="phospholipase D" evidence="7">
    <location>
        <begin position="22"/>
        <end position="763"/>
    </location>
</feature>
<keyword evidence="5" id="KW-0442">Lipid degradation</keyword>
<evidence type="ECO:0000259" key="8">
    <source>
        <dbReference type="PROSITE" id="PS50035"/>
    </source>
</evidence>
<proteinExistence type="inferred from homology"/>
<dbReference type="InterPro" id="IPR026444">
    <property type="entry name" value="Secre_tail"/>
</dbReference>
<comment type="caution">
    <text evidence="9">The sequence shown here is derived from an EMBL/GenBank/DDBJ whole genome shotgun (WGS) entry which is preliminary data.</text>
</comment>
<evidence type="ECO:0000256" key="7">
    <source>
        <dbReference type="SAM" id="SignalP"/>
    </source>
</evidence>
<comment type="similarity">
    <text evidence="2">Belongs to the phospholipase D family.</text>
</comment>
<dbReference type="PROSITE" id="PS50035">
    <property type="entry name" value="PLD"/>
    <property type="match status" value="2"/>
</dbReference>
<dbReference type="GO" id="GO:0016891">
    <property type="term" value="F:RNA endonuclease activity producing 5'-phosphomonoesters, hydrolytic mechanism"/>
    <property type="evidence" value="ECO:0007669"/>
    <property type="project" value="TreeGrafter"/>
</dbReference>
<keyword evidence="10" id="KW-1185">Reference proteome</keyword>
<dbReference type="InterPro" id="IPR051406">
    <property type="entry name" value="PLD_domain"/>
</dbReference>
<dbReference type="Proteomes" id="UP000228535">
    <property type="component" value="Unassembled WGS sequence"/>
</dbReference>
<sequence length="763" mass="80768">MKKSTLLALLTLGAGLQPALAQTVESIASARAKGAGSTVTVRGTVSNGAELGVIRYVQDKQAGLAAYSTTTAFSNLVPGDSVEIQGTLKNYNGLLEMDPVTSVTVLASNRPLTITEVPVSAGSSVYAESFESRLVRINGSTSITSATGSAVSTFAGNTNYLLNGSSLLVIRPNTASTGPTGLVGKPTPTGPFDLVGIMSQFSSTSTGGYQLLPRVYADVIQGGTPNILSAPMPTSITTSGFTVKFTTANAGSTQLSYSESPAGPFTSLGSATGTQSTQHTLAVTGLLPAKVYYVQAVSTNSVGRSESRVTPMITASQSSGKMRAYFTNPVNTARALPGNNAVYLPNGAIADTIARYINKATQTLDIAIYNWNSATILNAVNAAQARGVAVRVLFENDNTNVSIQGLSASIPRVGRSTTQNIMHNKFVIIDAESTNPNVPWVWTGSTNWTPAQLSTDRNNAIAIQDQALARVYTMEMNEMWGGGTTATALFGSRKTDNTPHYLNIGGKLVESWFSPTDNVNNRLIETIQTADNDLHIATMLITQTEIGRAVRDQVSLKNIASCTEVLLDDTTSSSASGGIYRTMKSAIGNRMVVNGSLKPGIMHHKYVIVDAGASLSDPQVFVGSHNWSAAANTENDENTLIVHDARIVNQYYQEFSQRIADYNTGIVLCNLILANKTATVQQSSVQAYPNPTHGRFQLRVEASKARTATITLRDVTGRVALTQTQTIGAGEEVKVDASSLKAGLYMVQIVTPESTQTSRVVVE</sequence>
<dbReference type="Pfam" id="PF13091">
    <property type="entry name" value="PLDc_2"/>
    <property type="match status" value="2"/>
</dbReference>
<evidence type="ECO:0000256" key="4">
    <source>
        <dbReference type="ARBA" id="ARBA00022801"/>
    </source>
</evidence>
<dbReference type="SUPFAM" id="SSF56024">
    <property type="entry name" value="Phospholipase D/nuclease"/>
    <property type="match status" value="2"/>
</dbReference>
<dbReference type="InterPro" id="IPR001736">
    <property type="entry name" value="PLipase_D/transphosphatidylase"/>
</dbReference>
<keyword evidence="4" id="KW-0378">Hydrolase</keyword>
<organism evidence="9 10">
    <name type="scientific">Hymenobacter chitinivorans DSM 11115</name>
    <dbReference type="NCBI Taxonomy" id="1121954"/>
    <lineage>
        <taxon>Bacteria</taxon>
        <taxon>Pseudomonadati</taxon>
        <taxon>Bacteroidota</taxon>
        <taxon>Cytophagia</taxon>
        <taxon>Cytophagales</taxon>
        <taxon>Hymenobacteraceae</taxon>
        <taxon>Hymenobacter</taxon>
    </lineage>
</organism>
<dbReference type="GO" id="GO:0016042">
    <property type="term" value="P:lipid catabolic process"/>
    <property type="evidence" value="ECO:0007669"/>
    <property type="project" value="UniProtKB-KW"/>
</dbReference>
<dbReference type="Pfam" id="PF18962">
    <property type="entry name" value="Por_Secre_tail"/>
    <property type="match status" value="1"/>
</dbReference>
<dbReference type="GO" id="GO:0004630">
    <property type="term" value="F:phospholipase D activity"/>
    <property type="evidence" value="ECO:0007669"/>
    <property type="project" value="UniProtKB-EC"/>
</dbReference>
<dbReference type="SMART" id="SM00155">
    <property type="entry name" value="PLDc"/>
    <property type="match status" value="2"/>
</dbReference>
<reference evidence="9 10" key="1">
    <citation type="submission" date="2017-11" db="EMBL/GenBank/DDBJ databases">
        <title>Genomic Encyclopedia of Archaeal and Bacterial Type Strains, Phase II (KMG-II): From Individual Species to Whole Genera.</title>
        <authorList>
            <person name="Goeker M."/>
        </authorList>
    </citation>
    <scope>NUCLEOTIDE SEQUENCE [LARGE SCALE GENOMIC DNA]</scope>
    <source>
        <strain evidence="9 10">DSM 11115</strain>
    </source>
</reference>
<evidence type="ECO:0000256" key="6">
    <source>
        <dbReference type="ARBA" id="ARBA00023098"/>
    </source>
</evidence>
<dbReference type="PANTHER" id="PTHR43856">
    <property type="entry name" value="CARDIOLIPIN HYDROLASE"/>
    <property type="match status" value="1"/>
</dbReference>
<evidence type="ECO:0000256" key="2">
    <source>
        <dbReference type="ARBA" id="ARBA00008664"/>
    </source>
</evidence>
<evidence type="ECO:0000313" key="10">
    <source>
        <dbReference type="Proteomes" id="UP000228535"/>
    </source>
</evidence>
<gene>
    <name evidence="9" type="ORF">CLV45_2180</name>
</gene>
<name>A0A2M9BS15_9BACT</name>
<comment type="catalytic activity">
    <reaction evidence="1">
        <text>a 1,2-diacyl-sn-glycero-3-phosphocholine + H2O = a 1,2-diacyl-sn-glycero-3-phosphate + choline + H(+)</text>
        <dbReference type="Rhea" id="RHEA:14445"/>
        <dbReference type="ChEBI" id="CHEBI:15354"/>
        <dbReference type="ChEBI" id="CHEBI:15377"/>
        <dbReference type="ChEBI" id="CHEBI:15378"/>
        <dbReference type="ChEBI" id="CHEBI:57643"/>
        <dbReference type="ChEBI" id="CHEBI:58608"/>
        <dbReference type="EC" id="3.1.4.4"/>
    </reaction>
</comment>
<dbReference type="RefSeq" id="WP_100336381.1">
    <property type="nucleotide sequence ID" value="NZ_PGFA01000001.1"/>
</dbReference>
<dbReference type="Gene3D" id="3.30.870.10">
    <property type="entry name" value="Endonuclease Chain A"/>
    <property type="match status" value="2"/>
</dbReference>
<evidence type="ECO:0000256" key="3">
    <source>
        <dbReference type="ARBA" id="ARBA00012027"/>
    </source>
</evidence>
<dbReference type="OrthoDB" id="9762009at2"/>
<keyword evidence="6" id="KW-0443">Lipid metabolism</keyword>
<dbReference type="EMBL" id="PGFA01000001">
    <property type="protein sequence ID" value="PJJ60749.1"/>
    <property type="molecule type" value="Genomic_DNA"/>
</dbReference>
<feature type="signal peptide" evidence="7">
    <location>
        <begin position="1"/>
        <end position="21"/>
    </location>
</feature>
<dbReference type="InterPro" id="IPR025202">
    <property type="entry name" value="PLD-like_dom"/>
</dbReference>